<sequence length="487" mass="58205">MQNLTIAEFQLLKQISNSDFIHICKVKNINDNQNYTLKIADLKYSQLGEYEKEILNKIDSPRIIKFIDLRVEQQYSLTILEDFEYTLEEFWYQNNQQFSEIMALEITKNILEGLEILEQQNIVHANLCMKNIYIKQFNSKIANFEYAHFNRKSLLQAQEYHNNAPEQFTPVYLSSKTDIFSLGCMLFAMIFRQYPFNADSIHNYFEQIQQGQLQTNDDKDMKEDNFAINLIKQMVQYNPKQRPEIKEIIQMIDKKNGNKMGQTTVFQTQTPQTNPNLWGGNNQNFILETQHFTLEFVESVSKNALFFFEVAEKFGGKQFYHWKKTTYPRFMLYKRSYSELLQFTKDASARTNPNEFKICLEKNEKTLFKLKTILEQILKLLKNKEEYQYQITKWEQELNIDTNALFYNNYQKALQYLLEYFKVSQIPYSKQKESQQKLKEMLILQLQVQACVTFNPHFDNQKTKLEELEEFEKQTNEFLLKKAGYEK</sequence>
<keyword evidence="3" id="KW-1185">Reference proteome</keyword>
<dbReference type="OrthoDB" id="248923at2759"/>
<dbReference type="PANTHER" id="PTHR24362">
    <property type="entry name" value="SERINE/THREONINE-PROTEIN KINASE NEK"/>
    <property type="match status" value="1"/>
</dbReference>
<organism evidence="2 3">
    <name type="scientific">Paramecium octaurelia</name>
    <dbReference type="NCBI Taxonomy" id="43137"/>
    <lineage>
        <taxon>Eukaryota</taxon>
        <taxon>Sar</taxon>
        <taxon>Alveolata</taxon>
        <taxon>Ciliophora</taxon>
        <taxon>Intramacronucleata</taxon>
        <taxon>Oligohymenophorea</taxon>
        <taxon>Peniculida</taxon>
        <taxon>Parameciidae</taxon>
        <taxon>Paramecium</taxon>
    </lineage>
</organism>
<dbReference type="PROSITE" id="PS50011">
    <property type="entry name" value="PROTEIN_KINASE_DOM"/>
    <property type="match status" value="1"/>
</dbReference>
<dbReference type="GO" id="GO:0004672">
    <property type="term" value="F:protein kinase activity"/>
    <property type="evidence" value="ECO:0007669"/>
    <property type="project" value="InterPro"/>
</dbReference>
<feature type="domain" description="Protein kinase" evidence="1">
    <location>
        <begin position="9"/>
        <end position="265"/>
    </location>
</feature>
<dbReference type="EMBL" id="CAJJDP010000012">
    <property type="protein sequence ID" value="CAD8141721.1"/>
    <property type="molecule type" value="Genomic_DNA"/>
</dbReference>
<protein>
    <recommendedName>
        <fullName evidence="1">Protein kinase domain-containing protein</fullName>
    </recommendedName>
</protein>
<dbReference type="PANTHER" id="PTHR24362:SF309">
    <property type="entry name" value="PROTEIN KINASE DOMAIN-CONTAINING PROTEIN"/>
    <property type="match status" value="1"/>
</dbReference>
<dbReference type="Pfam" id="PF00069">
    <property type="entry name" value="Pkinase"/>
    <property type="match status" value="1"/>
</dbReference>
<reference evidence="2" key="1">
    <citation type="submission" date="2021-01" db="EMBL/GenBank/DDBJ databases">
        <authorList>
            <consortium name="Genoscope - CEA"/>
            <person name="William W."/>
        </authorList>
    </citation>
    <scope>NUCLEOTIDE SEQUENCE</scope>
</reference>
<dbReference type="InterPro" id="IPR000719">
    <property type="entry name" value="Prot_kinase_dom"/>
</dbReference>
<proteinExistence type="predicted"/>
<accession>A0A8S1SJY6</accession>
<dbReference type="Proteomes" id="UP000683925">
    <property type="component" value="Unassembled WGS sequence"/>
</dbReference>
<evidence type="ECO:0000313" key="3">
    <source>
        <dbReference type="Proteomes" id="UP000683925"/>
    </source>
</evidence>
<dbReference type="SMART" id="SM00220">
    <property type="entry name" value="S_TKc"/>
    <property type="match status" value="1"/>
</dbReference>
<evidence type="ECO:0000313" key="2">
    <source>
        <dbReference type="EMBL" id="CAD8141721.1"/>
    </source>
</evidence>
<comment type="caution">
    <text evidence="2">The sequence shown here is derived from an EMBL/GenBank/DDBJ whole genome shotgun (WGS) entry which is preliminary data.</text>
</comment>
<name>A0A8S1SJY6_PAROT</name>
<dbReference type="AlphaFoldDB" id="A0A8S1SJY6"/>
<gene>
    <name evidence="2" type="ORF">POCTA_138.1.T0130102</name>
</gene>
<evidence type="ECO:0000259" key="1">
    <source>
        <dbReference type="PROSITE" id="PS50011"/>
    </source>
</evidence>
<dbReference type="GO" id="GO:0005524">
    <property type="term" value="F:ATP binding"/>
    <property type="evidence" value="ECO:0007669"/>
    <property type="project" value="InterPro"/>
</dbReference>
<dbReference type="OMA" id="HANLCMK"/>